<name>V4K7V2_EUTSA</name>
<sequence>MEELTGILKNNRTEDIAWFCSLSESELDLLISLKKLAIQRVKISDHEELAGHLDFKMLRAHGLVLMEYVRKRVQVDTSLAPSAVHQLKFLDNCNLLKTHVDDTIDIE</sequence>
<reference evidence="1 2" key="1">
    <citation type="journal article" date="2013" name="Front. Plant Sci.">
        <title>The Reference Genome of the Halophytic Plant Eutrema salsugineum.</title>
        <authorList>
            <person name="Yang R."/>
            <person name="Jarvis D.E."/>
            <person name="Chen H."/>
            <person name="Beilstein M.A."/>
            <person name="Grimwood J."/>
            <person name="Jenkins J."/>
            <person name="Shu S."/>
            <person name="Prochnik S."/>
            <person name="Xin M."/>
            <person name="Ma C."/>
            <person name="Schmutz J."/>
            <person name="Wing R.A."/>
            <person name="Mitchell-Olds T."/>
            <person name="Schumaker K.S."/>
            <person name="Wang X."/>
        </authorList>
    </citation>
    <scope>NUCLEOTIDE SEQUENCE [LARGE SCALE GENOMIC DNA]</scope>
</reference>
<protein>
    <submittedName>
        <fullName evidence="1">Uncharacterized protein</fullName>
    </submittedName>
</protein>
<dbReference type="OMA" id="RMIGHEE"/>
<evidence type="ECO:0000313" key="1">
    <source>
        <dbReference type="EMBL" id="ESQ27059.1"/>
    </source>
</evidence>
<gene>
    <name evidence="1" type="ORF">EUTSA_v10019705mg</name>
</gene>
<dbReference type="eggNOG" id="KOG4344">
    <property type="taxonomic scope" value="Eukaryota"/>
</dbReference>
<dbReference type="Proteomes" id="UP000030689">
    <property type="component" value="Unassembled WGS sequence"/>
</dbReference>
<dbReference type="KEGG" id="eus:EUTSA_v10019705mg"/>
<dbReference type="STRING" id="72664.V4K7V2"/>
<keyword evidence="2" id="KW-1185">Reference proteome</keyword>
<accession>V4K7V2</accession>
<dbReference type="AlphaFoldDB" id="V4K7V2"/>
<dbReference type="EMBL" id="KI517953">
    <property type="protein sequence ID" value="ESQ27059.1"/>
    <property type="molecule type" value="Genomic_DNA"/>
</dbReference>
<proteinExistence type="predicted"/>
<dbReference type="Gramene" id="ESQ27059">
    <property type="protein sequence ID" value="ESQ27059"/>
    <property type="gene ID" value="EUTSA_v10019705mg"/>
</dbReference>
<evidence type="ECO:0000313" key="2">
    <source>
        <dbReference type="Proteomes" id="UP000030689"/>
    </source>
</evidence>
<organism evidence="1 2">
    <name type="scientific">Eutrema salsugineum</name>
    <name type="common">Saltwater cress</name>
    <name type="synonym">Sisymbrium salsugineum</name>
    <dbReference type="NCBI Taxonomy" id="72664"/>
    <lineage>
        <taxon>Eukaryota</taxon>
        <taxon>Viridiplantae</taxon>
        <taxon>Streptophyta</taxon>
        <taxon>Embryophyta</taxon>
        <taxon>Tracheophyta</taxon>
        <taxon>Spermatophyta</taxon>
        <taxon>Magnoliopsida</taxon>
        <taxon>eudicotyledons</taxon>
        <taxon>Gunneridae</taxon>
        <taxon>Pentapetalae</taxon>
        <taxon>rosids</taxon>
        <taxon>malvids</taxon>
        <taxon>Brassicales</taxon>
        <taxon>Brassicaceae</taxon>
        <taxon>Eutremeae</taxon>
        <taxon>Eutrema</taxon>
    </lineage>
</organism>
<dbReference type="PANTHER" id="PTHR48237">
    <property type="entry name" value="GAMMA-TUBULIN COMPLEX COMPONENT"/>
    <property type="match status" value="1"/>
</dbReference>
<dbReference type="PANTHER" id="PTHR48237:SF1">
    <property type="entry name" value="SPC97_SPC98 FAMILY OF SPINDLE POLE BODY (SBP) COMPONENT"/>
    <property type="match status" value="1"/>
</dbReference>
<dbReference type="OrthoDB" id="1417760at2759"/>